<proteinExistence type="predicted"/>
<sequence>MVIPTNHTKRRSFSLNRILTSILFAGLVVIFLQRLKHKESQSLQTSFTLFAKEDQENEVIPISSGKKDIPINDCLQHINQVRGIRLYSQNDEDGAILQTLHCMGGHGTKEYFEFGSEDGSEVNTRVLRDLYGWHGHLLDGSNEDNTIPLHKEFFTPSNIVSLMKKYNVSKELDVLSIDCDMDDFYVTREILLSGFRPRVLINEYNVNFGPEWEVTTLPKPVGEESDPKHFWKGDCYFGVSARAVISLVRAFGYAPVFANRVNVIFVRMDKAEELGLSLPSPDIFPGPLPFALHRDCHKRTWKKVDTNAIKKATDESVSHVDFAKSMGDIILDHKKYRNVRHPSGTAESWRIFKDVTKEYDK</sequence>
<reference evidence="2 3" key="1">
    <citation type="journal article" date="2021" name="Sci. Rep.">
        <title>The genome of the diatom Chaetoceros tenuissimus carries an ancient integrated fragment of an extant virus.</title>
        <authorList>
            <person name="Hongo Y."/>
            <person name="Kimura K."/>
            <person name="Takaki Y."/>
            <person name="Yoshida Y."/>
            <person name="Baba S."/>
            <person name="Kobayashi G."/>
            <person name="Nagasaki K."/>
            <person name="Hano T."/>
            <person name="Tomaru Y."/>
        </authorList>
    </citation>
    <scope>NUCLEOTIDE SEQUENCE [LARGE SCALE GENOMIC DNA]</scope>
    <source>
        <strain evidence="2 3">NIES-3715</strain>
    </source>
</reference>
<comment type="caution">
    <text evidence="2">The sequence shown here is derived from an EMBL/GenBank/DDBJ whole genome shotgun (WGS) entry which is preliminary data.</text>
</comment>
<evidence type="ECO:0000313" key="3">
    <source>
        <dbReference type="Proteomes" id="UP001054902"/>
    </source>
</evidence>
<gene>
    <name evidence="2" type="ORF">CTEN210_14843</name>
</gene>
<protein>
    <submittedName>
        <fullName evidence="2">Uncharacterized protein</fullName>
    </submittedName>
</protein>
<dbReference type="EMBL" id="BLLK01000062">
    <property type="protein sequence ID" value="GFH58367.1"/>
    <property type="molecule type" value="Genomic_DNA"/>
</dbReference>
<keyword evidence="1" id="KW-0472">Membrane</keyword>
<evidence type="ECO:0000256" key="1">
    <source>
        <dbReference type="SAM" id="Phobius"/>
    </source>
</evidence>
<evidence type="ECO:0000313" key="2">
    <source>
        <dbReference type="EMBL" id="GFH58367.1"/>
    </source>
</evidence>
<keyword evidence="1" id="KW-1133">Transmembrane helix</keyword>
<dbReference type="AlphaFoldDB" id="A0AAD3HC43"/>
<dbReference type="Proteomes" id="UP001054902">
    <property type="component" value="Unassembled WGS sequence"/>
</dbReference>
<organism evidence="2 3">
    <name type="scientific">Chaetoceros tenuissimus</name>
    <dbReference type="NCBI Taxonomy" id="426638"/>
    <lineage>
        <taxon>Eukaryota</taxon>
        <taxon>Sar</taxon>
        <taxon>Stramenopiles</taxon>
        <taxon>Ochrophyta</taxon>
        <taxon>Bacillariophyta</taxon>
        <taxon>Coscinodiscophyceae</taxon>
        <taxon>Chaetocerotophycidae</taxon>
        <taxon>Chaetocerotales</taxon>
        <taxon>Chaetocerotaceae</taxon>
        <taxon>Chaetoceros</taxon>
    </lineage>
</organism>
<keyword evidence="3" id="KW-1185">Reference proteome</keyword>
<accession>A0AAD3HC43</accession>
<name>A0AAD3HC43_9STRA</name>
<feature type="transmembrane region" description="Helical" evidence="1">
    <location>
        <begin position="14"/>
        <end position="32"/>
    </location>
</feature>
<keyword evidence="1" id="KW-0812">Transmembrane</keyword>